<feature type="domain" description="Alpha-L-rhamnosidase C-terminal" evidence="1">
    <location>
        <begin position="15"/>
        <end position="75"/>
    </location>
</feature>
<protein>
    <recommendedName>
        <fullName evidence="1">Alpha-L-rhamnosidase C-terminal domain-containing protein</fullName>
    </recommendedName>
</protein>
<name>K1U9M8_9ZZZZ</name>
<dbReference type="AlphaFoldDB" id="K1U9M8"/>
<proteinExistence type="predicted"/>
<feature type="non-terminal residue" evidence="2">
    <location>
        <position position="1"/>
    </location>
</feature>
<accession>K1U9M8</accession>
<dbReference type="InterPro" id="IPR035398">
    <property type="entry name" value="Bac_rhamnosid_C"/>
</dbReference>
<sequence length="93" mass="10452">HFLPDIVGIRIEQGRVIIAPHPMGDLTWAKGSTQLSNGKQVAVAWKKLADDKIEVTVDTDKDVEYEIKIDYDETEHDDGTYRGKHVFVGKCAK</sequence>
<evidence type="ECO:0000259" key="1">
    <source>
        <dbReference type="Pfam" id="PF17390"/>
    </source>
</evidence>
<reference evidence="2" key="1">
    <citation type="journal article" date="2013" name="Environ. Microbiol.">
        <title>Microbiota from the distal guts of lean and obese adolescents exhibit partial functional redundancy besides clear differences in community structure.</title>
        <authorList>
            <person name="Ferrer M."/>
            <person name="Ruiz A."/>
            <person name="Lanza F."/>
            <person name="Haange S.B."/>
            <person name="Oberbach A."/>
            <person name="Till H."/>
            <person name="Bargiela R."/>
            <person name="Campoy C."/>
            <person name="Segura M.T."/>
            <person name="Richter M."/>
            <person name="von Bergen M."/>
            <person name="Seifert J."/>
            <person name="Suarez A."/>
        </authorList>
    </citation>
    <scope>NUCLEOTIDE SEQUENCE</scope>
</reference>
<dbReference type="Pfam" id="PF17390">
    <property type="entry name" value="Bac_rhamnosid_C"/>
    <property type="match status" value="1"/>
</dbReference>
<evidence type="ECO:0000313" key="2">
    <source>
        <dbReference type="EMBL" id="EKC74950.1"/>
    </source>
</evidence>
<organism evidence="2">
    <name type="scientific">human gut metagenome</name>
    <dbReference type="NCBI Taxonomy" id="408170"/>
    <lineage>
        <taxon>unclassified sequences</taxon>
        <taxon>metagenomes</taxon>
        <taxon>organismal metagenomes</taxon>
    </lineage>
</organism>
<dbReference type="Gene3D" id="2.60.420.10">
    <property type="entry name" value="Maltose phosphorylase, domain 3"/>
    <property type="match status" value="1"/>
</dbReference>
<gene>
    <name evidence="2" type="ORF">OBE_01594</name>
</gene>
<comment type="caution">
    <text evidence="2">The sequence shown here is derived from an EMBL/GenBank/DDBJ whole genome shotgun (WGS) entry which is preliminary data.</text>
</comment>
<dbReference type="EMBL" id="AJWZ01001062">
    <property type="protein sequence ID" value="EKC74950.1"/>
    <property type="molecule type" value="Genomic_DNA"/>
</dbReference>